<sequence>MQTGYFSAAWRDVKNSPGWLGKVAILGLVGLVPVFGQIVAYGYLFGWARDISWGVHAPLPPRIFGNEDGALYRRGFFAFVIVFVCSLMPWALGMVWGVLTGLGAFWSARGGFAVAFGPAMMMLWLLFAAAVVLSLLFSWVGTMRMSIYGRLAPGFQFGRIWAMMRRDFGGLLRILGMAVFLMVATGVVVWAATLAITLAGALAGVVIGTPVVSTNNPFVLMATVPGLVALVMILVVACAALSTAAGAFSMALIARALGYWTRQFDVPSWHGQDDPMPFEMTGGPCPAQTPPSNRG</sequence>
<gene>
    <name evidence="3" type="ORF">C2L80_10540</name>
</gene>
<dbReference type="AlphaFoldDB" id="A0A2K2U2Y9"/>
<name>A0A2K2U2Y9_9ACTN</name>
<keyword evidence="2" id="KW-1133">Transmembrane helix</keyword>
<dbReference type="RefSeq" id="WP_092197346.1">
    <property type="nucleotide sequence ID" value="NZ_PPEL01000074.1"/>
</dbReference>
<dbReference type="Proteomes" id="UP000236488">
    <property type="component" value="Unassembled WGS sequence"/>
</dbReference>
<proteinExistence type="predicted"/>
<protein>
    <submittedName>
        <fullName evidence="3">DUF4013 domain-containing protein</fullName>
    </submittedName>
</protein>
<comment type="caution">
    <text evidence="3">The sequence shown here is derived from an EMBL/GenBank/DDBJ whole genome shotgun (WGS) entry which is preliminary data.</text>
</comment>
<dbReference type="InterPro" id="IPR025098">
    <property type="entry name" value="DUF4013"/>
</dbReference>
<keyword evidence="4" id="KW-1185">Reference proteome</keyword>
<evidence type="ECO:0000256" key="1">
    <source>
        <dbReference type="SAM" id="MobiDB-lite"/>
    </source>
</evidence>
<dbReference type="EMBL" id="PPEL01000074">
    <property type="protein sequence ID" value="PNV64697.1"/>
    <property type="molecule type" value="Genomic_DNA"/>
</dbReference>
<feature type="transmembrane region" description="Helical" evidence="2">
    <location>
        <begin position="76"/>
        <end position="99"/>
    </location>
</feature>
<evidence type="ECO:0000313" key="4">
    <source>
        <dbReference type="Proteomes" id="UP000236488"/>
    </source>
</evidence>
<evidence type="ECO:0000256" key="2">
    <source>
        <dbReference type="SAM" id="Phobius"/>
    </source>
</evidence>
<organism evidence="3 4">
    <name type="scientific">Rubneribacter badeniensis</name>
    <dbReference type="NCBI Taxonomy" id="2070688"/>
    <lineage>
        <taxon>Bacteria</taxon>
        <taxon>Bacillati</taxon>
        <taxon>Actinomycetota</taxon>
        <taxon>Coriobacteriia</taxon>
        <taxon>Eggerthellales</taxon>
        <taxon>Eggerthellaceae</taxon>
        <taxon>Rubneribacter</taxon>
    </lineage>
</organism>
<feature type="transmembrane region" description="Helical" evidence="2">
    <location>
        <begin position="174"/>
        <end position="207"/>
    </location>
</feature>
<keyword evidence="2" id="KW-0812">Transmembrane</keyword>
<feature type="transmembrane region" description="Helical" evidence="2">
    <location>
        <begin position="119"/>
        <end position="140"/>
    </location>
</feature>
<feature type="transmembrane region" description="Helical" evidence="2">
    <location>
        <begin position="227"/>
        <end position="254"/>
    </location>
</feature>
<reference evidence="3 4" key="1">
    <citation type="journal article" date="2018" name="Int. J. Syst. Evol. Microbiol.">
        <title>Rubneribacter badeniensis gen. nov., sp. nov. and Enteroscipio rubneri gen. nov., sp. nov., new members of the Eggerthellaceae isolated from human faeces.</title>
        <authorList>
            <person name="Danylec N."/>
            <person name="Gobl A."/>
            <person name="Stoll D.A."/>
            <person name="Hetzer B."/>
            <person name="Kulling S.E."/>
            <person name="Huch M."/>
        </authorList>
    </citation>
    <scope>NUCLEOTIDE SEQUENCE [LARGE SCALE GENOMIC DNA]</scope>
    <source>
        <strain evidence="3 4">ResAG-85</strain>
    </source>
</reference>
<evidence type="ECO:0000313" key="3">
    <source>
        <dbReference type="EMBL" id="PNV64697.1"/>
    </source>
</evidence>
<dbReference type="Pfam" id="PF13197">
    <property type="entry name" value="DUF4013"/>
    <property type="match status" value="1"/>
</dbReference>
<feature type="transmembrane region" description="Helical" evidence="2">
    <location>
        <begin position="20"/>
        <end position="44"/>
    </location>
</feature>
<accession>A0A2K2U2Y9</accession>
<feature type="region of interest" description="Disordered" evidence="1">
    <location>
        <begin position="275"/>
        <end position="295"/>
    </location>
</feature>
<keyword evidence="2" id="KW-0472">Membrane</keyword>